<evidence type="ECO:0000313" key="1">
    <source>
        <dbReference type="EMBL" id="QPC44002.1"/>
    </source>
</evidence>
<dbReference type="EMBL" id="CP058214">
    <property type="protein sequence ID" value="QPC44002.1"/>
    <property type="molecule type" value="Genomic_DNA"/>
</dbReference>
<evidence type="ECO:0000313" key="2">
    <source>
        <dbReference type="Proteomes" id="UP000593594"/>
    </source>
</evidence>
<sequence length="109" mass="11897">MPDIWPGLITAADLTVIDHLGIGCQYITEDDVSSDIVGVFDAQYQREDAGNPGIMSSTPMLFVRLADLPVDPEADQGHVVVNGVEYRVIEPEKDGQGGCRLILHNTKYL</sequence>
<dbReference type="Pfam" id="PF05354">
    <property type="entry name" value="Phage_attach"/>
    <property type="match status" value="1"/>
</dbReference>
<dbReference type="Proteomes" id="UP000593594">
    <property type="component" value="Chromosome"/>
</dbReference>
<keyword evidence="2" id="KW-1185">Reference proteome</keyword>
<proteinExistence type="predicted"/>
<name>A0A7S8C609_9HYPH</name>
<dbReference type="RefSeq" id="WP_213161365.1">
    <property type="nucleotide sequence ID" value="NZ_CP058214.1"/>
</dbReference>
<dbReference type="Gene3D" id="2.40.10.180">
    <property type="entry name" value="Phage tail proteins"/>
    <property type="match status" value="1"/>
</dbReference>
<dbReference type="KEGG" id="kmn:HW532_15675"/>
<accession>A0A7S8C609</accession>
<gene>
    <name evidence="1" type="ORF">HW532_15675</name>
</gene>
<dbReference type="InterPro" id="IPR008018">
    <property type="entry name" value="Phage_tail_attach_FII"/>
</dbReference>
<dbReference type="GO" id="GO:0019068">
    <property type="term" value="P:virion assembly"/>
    <property type="evidence" value="ECO:0007669"/>
    <property type="project" value="InterPro"/>
</dbReference>
<protein>
    <submittedName>
        <fullName evidence="1">Uncharacterized protein</fullName>
    </submittedName>
</protein>
<dbReference type="InterPro" id="IPR053734">
    <property type="entry name" value="Phage_Head-Tail_Connect_sf"/>
</dbReference>
<organism evidence="1 2">
    <name type="scientific">Kaustia mangrovi</name>
    <dbReference type="NCBI Taxonomy" id="2593653"/>
    <lineage>
        <taxon>Bacteria</taxon>
        <taxon>Pseudomonadati</taxon>
        <taxon>Pseudomonadota</taxon>
        <taxon>Alphaproteobacteria</taxon>
        <taxon>Hyphomicrobiales</taxon>
        <taxon>Parvibaculaceae</taxon>
        <taxon>Kaustia</taxon>
    </lineage>
</organism>
<reference evidence="1 2" key="1">
    <citation type="submission" date="2020-06" db="EMBL/GenBank/DDBJ databases">
        <title>Genome sequence of 2 isolates from Red Sea Mangroves.</title>
        <authorList>
            <person name="Sefrji F."/>
            <person name="Michoud G."/>
            <person name="Merlino G."/>
            <person name="Daffonchio D."/>
        </authorList>
    </citation>
    <scope>NUCLEOTIDE SEQUENCE [LARGE SCALE GENOMIC DNA]</scope>
    <source>
        <strain evidence="1 2">R1DC25</strain>
    </source>
</reference>
<dbReference type="AlphaFoldDB" id="A0A7S8C609"/>